<dbReference type="EMBL" id="ML978970">
    <property type="protein sequence ID" value="KAF1927981.1"/>
    <property type="molecule type" value="Genomic_DNA"/>
</dbReference>
<dbReference type="RefSeq" id="XP_033448233.1">
    <property type="nucleotide sequence ID" value="XM_033587344.1"/>
</dbReference>
<evidence type="ECO:0000313" key="1">
    <source>
        <dbReference type="EMBL" id="KAF1927981.1"/>
    </source>
</evidence>
<name>A0A6A5RI26_9PLEO</name>
<protein>
    <recommendedName>
        <fullName evidence="3">F-box domain-containing protein</fullName>
    </recommendedName>
</protein>
<proteinExistence type="predicted"/>
<dbReference type="CDD" id="cd09917">
    <property type="entry name" value="F-box_SF"/>
    <property type="match status" value="1"/>
</dbReference>
<dbReference type="Proteomes" id="UP000800082">
    <property type="component" value="Unassembled WGS sequence"/>
</dbReference>
<dbReference type="AlphaFoldDB" id="A0A6A5RI26"/>
<gene>
    <name evidence="1" type="ORF">M421DRAFT_12687</name>
</gene>
<reference evidence="1" key="1">
    <citation type="journal article" date="2020" name="Stud. Mycol.">
        <title>101 Dothideomycetes genomes: a test case for predicting lifestyles and emergence of pathogens.</title>
        <authorList>
            <person name="Haridas S."/>
            <person name="Albert R."/>
            <person name="Binder M."/>
            <person name="Bloem J."/>
            <person name="Labutti K."/>
            <person name="Salamov A."/>
            <person name="Andreopoulos B."/>
            <person name="Baker S."/>
            <person name="Barry K."/>
            <person name="Bills G."/>
            <person name="Bluhm B."/>
            <person name="Cannon C."/>
            <person name="Castanera R."/>
            <person name="Culley D."/>
            <person name="Daum C."/>
            <person name="Ezra D."/>
            <person name="Gonzalez J."/>
            <person name="Henrissat B."/>
            <person name="Kuo A."/>
            <person name="Liang C."/>
            <person name="Lipzen A."/>
            <person name="Lutzoni F."/>
            <person name="Magnuson J."/>
            <person name="Mondo S."/>
            <person name="Nolan M."/>
            <person name="Ohm R."/>
            <person name="Pangilinan J."/>
            <person name="Park H.-J."/>
            <person name="Ramirez L."/>
            <person name="Alfaro M."/>
            <person name="Sun H."/>
            <person name="Tritt A."/>
            <person name="Yoshinaga Y."/>
            <person name="Zwiers L.-H."/>
            <person name="Turgeon B."/>
            <person name="Goodwin S."/>
            <person name="Spatafora J."/>
            <person name="Crous P."/>
            <person name="Grigoriev I."/>
        </authorList>
    </citation>
    <scope>NUCLEOTIDE SEQUENCE</scope>
    <source>
        <strain evidence="1">CBS 183.55</strain>
    </source>
</reference>
<accession>A0A6A5RI26</accession>
<evidence type="ECO:0008006" key="3">
    <source>
        <dbReference type="Google" id="ProtNLM"/>
    </source>
</evidence>
<dbReference type="OrthoDB" id="5422579at2759"/>
<sequence length="385" mass="43859">PLESPRRRPSLATRAGITKRRSSVSTTFNAPSMSFFEAMFGDDFPDAFAHDGRSCKSTKTMLDLPAELLEIICQYLSQLDVKRLRLTSGGLAEKVELRIDRVYVSPNRANLDCLKNILDHPRYCLQIQELVWDDAQLRHLPAFDIFRDHIESDQAKARVALEDHLSTLFRSNAEDEAEYESIGVKDCIQDDGELTEIGKAILLNANDEKSKTIIASCAASMSVEDSYVLYQKLYQDEREIVKREWDVHALQRALEQLPNLKRITITSEVWRPWNLIPVYDTPFHRALPAGFRKPSVWPWVDRSHLDTPRPPAFDESIQHLPAEWRGYSVVMSALVSKSVPTLQEFIVDTGHENVGLPKQIFALPTLDSTKSIRVFSTTPLKKLQL</sequence>
<feature type="non-terminal residue" evidence="1">
    <location>
        <position position="1"/>
    </location>
</feature>
<feature type="non-terminal residue" evidence="1">
    <location>
        <position position="385"/>
    </location>
</feature>
<organism evidence="1 2">
    <name type="scientific">Didymella exigua CBS 183.55</name>
    <dbReference type="NCBI Taxonomy" id="1150837"/>
    <lineage>
        <taxon>Eukaryota</taxon>
        <taxon>Fungi</taxon>
        <taxon>Dikarya</taxon>
        <taxon>Ascomycota</taxon>
        <taxon>Pezizomycotina</taxon>
        <taxon>Dothideomycetes</taxon>
        <taxon>Pleosporomycetidae</taxon>
        <taxon>Pleosporales</taxon>
        <taxon>Pleosporineae</taxon>
        <taxon>Didymellaceae</taxon>
        <taxon>Didymella</taxon>
    </lineage>
</organism>
<evidence type="ECO:0000313" key="2">
    <source>
        <dbReference type="Proteomes" id="UP000800082"/>
    </source>
</evidence>
<dbReference type="GeneID" id="54344990"/>
<keyword evidence="2" id="KW-1185">Reference proteome</keyword>